<dbReference type="RefSeq" id="XP_040760532.1">
    <property type="nucleotide sequence ID" value="XM_040905859.1"/>
</dbReference>
<dbReference type="EMBL" id="KV427649">
    <property type="protein sequence ID" value="KZT02792.1"/>
    <property type="molecule type" value="Genomic_DNA"/>
</dbReference>
<feature type="transmembrane region" description="Helical" evidence="1">
    <location>
        <begin position="17"/>
        <end position="35"/>
    </location>
</feature>
<keyword evidence="4" id="KW-1185">Reference proteome</keyword>
<evidence type="ECO:0000313" key="4">
    <source>
        <dbReference type="Proteomes" id="UP000076871"/>
    </source>
</evidence>
<dbReference type="Proteomes" id="UP000076871">
    <property type="component" value="Unassembled WGS sequence"/>
</dbReference>
<dbReference type="InParanoid" id="A0A165CH17"/>
<sequence length="307" mass="34087">MPLLPSADVTALGATRYFSAVALTSLLWNHLLILGDEIELIWRKRHWSFVQTLVVANLYGAHGAMIGFAYVMSGMQVPLSSKVCRGFGVFIGVYGLIGIGLLQRVALLTCIVKVWDNRKSIRVALAIGLVICYGMGAAFDVLTIKQVINLAQYDVTARSCGLSSKATYLPGIWGGQLLYDLYVIVLLFVNSLSRPRRSDHEVVTNLVRDGGLLFIFLLVCRLVAFFNNLFGGVCFSINVSYPHAQLFPKAAETFIVLIFVYSLDVILTFKLFLKFKMVEDKVASDEDHRMTISQAVLIVEEIEMMSV</sequence>
<evidence type="ECO:0000259" key="2">
    <source>
        <dbReference type="Pfam" id="PF20151"/>
    </source>
</evidence>
<dbReference type="Pfam" id="PF20151">
    <property type="entry name" value="DUF6533"/>
    <property type="match status" value="1"/>
</dbReference>
<proteinExistence type="predicted"/>
<dbReference type="AlphaFoldDB" id="A0A165CH17"/>
<accession>A0A165CH17</accession>
<protein>
    <recommendedName>
        <fullName evidence="2">DUF6533 domain-containing protein</fullName>
    </recommendedName>
</protein>
<feature type="transmembrane region" description="Helical" evidence="1">
    <location>
        <begin position="91"/>
        <end position="111"/>
    </location>
</feature>
<evidence type="ECO:0000256" key="1">
    <source>
        <dbReference type="SAM" id="Phobius"/>
    </source>
</evidence>
<gene>
    <name evidence="3" type="ORF">LAESUDRAFT_684628</name>
</gene>
<keyword evidence="1" id="KW-0812">Transmembrane</keyword>
<feature type="transmembrane region" description="Helical" evidence="1">
    <location>
        <begin position="250"/>
        <end position="273"/>
    </location>
</feature>
<feature type="domain" description="DUF6533" evidence="2">
    <location>
        <begin position="17"/>
        <end position="53"/>
    </location>
</feature>
<keyword evidence="1" id="KW-0472">Membrane</keyword>
<evidence type="ECO:0000313" key="3">
    <source>
        <dbReference type="EMBL" id="KZT02792.1"/>
    </source>
</evidence>
<organism evidence="3 4">
    <name type="scientific">Laetiporus sulphureus 93-53</name>
    <dbReference type="NCBI Taxonomy" id="1314785"/>
    <lineage>
        <taxon>Eukaryota</taxon>
        <taxon>Fungi</taxon>
        <taxon>Dikarya</taxon>
        <taxon>Basidiomycota</taxon>
        <taxon>Agaricomycotina</taxon>
        <taxon>Agaricomycetes</taxon>
        <taxon>Polyporales</taxon>
        <taxon>Laetiporus</taxon>
    </lineage>
</organism>
<reference evidence="3 4" key="1">
    <citation type="journal article" date="2016" name="Mol. Biol. Evol.">
        <title>Comparative Genomics of Early-Diverging Mushroom-Forming Fungi Provides Insights into the Origins of Lignocellulose Decay Capabilities.</title>
        <authorList>
            <person name="Nagy L.G."/>
            <person name="Riley R."/>
            <person name="Tritt A."/>
            <person name="Adam C."/>
            <person name="Daum C."/>
            <person name="Floudas D."/>
            <person name="Sun H."/>
            <person name="Yadav J.S."/>
            <person name="Pangilinan J."/>
            <person name="Larsson K.H."/>
            <person name="Matsuura K."/>
            <person name="Barry K."/>
            <person name="Labutti K."/>
            <person name="Kuo R."/>
            <person name="Ohm R.A."/>
            <person name="Bhattacharya S.S."/>
            <person name="Shirouzu T."/>
            <person name="Yoshinaga Y."/>
            <person name="Martin F.M."/>
            <person name="Grigoriev I.V."/>
            <person name="Hibbett D.S."/>
        </authorList>
    </citation>
    <scope>NUCLEOTIDE SEQUENCE [LARGE SCALE GENOMIC DNA]</scope>
    <source>
        <strain evidence="3 4">93-53</strain>
    </source>
</reference>
<keyword evidence="1" id="KW-1133">Transmembrane helix</keyword>
<dbReference type="GeneID" id="63822888"/>
<dbReference type="InterPro" id="IPR045340">
    <property type="entry name" value="DUF6533"/>
</dbReference>
<feature type="transmembrane region" description="Helical" evidence="1">
    <location>
        <begin position="168"/>
        <end position="189"/>
    </location>
</feature>
<name>A0A165CH17_9APHY</name>
<feature type="transmembrane region" description="Helical" evidence="1">
    <location>
        <begin position="47"/>
        <end position="71"/>
    </location>
</feature>
<dbReference type="OrthoDB" id="3263597at2759"/>
<feature type="transmembrane region" description="Helical" evidence="1">
    <location>
        <begin position="123"/>
        <end position="148"/>
    </location>
</feature>
<feature type="transmembrane region" description="Helical" evidence="1">
    <location>
        <begin position="210"/>
        <end position="230"/>
    </location>
</feature>